<dbReference type="PROSITE" id="PS50206">
    <property type="entry name" value="RHODANESE_3"/>
    <property type="match status" value="2"/>
</dbReference>
<sequence>MEDLAARRRRVLVDVDWVADHLRDPSLVLLEVDDRPALYHRGHAPGAQLVDWAADLQDPVRRDLPGPEAMKALWERLGITAGSTVVFYGDLNNWLAAYGYWLFTAFGLPDVRLLDGGRQQWIMRGLPLTVDVTGPRERGGAPDPVLHQEMRAGRNDVVAAARGGHLVDVRTPQEYSGQWLSEPEFPGETAHRPGHIPGARNIPWDLAVSLNGCLRPSEELAELYGAAGLVPDQSVITYCRIGERSAHTWIVLHDLLGYRQVRNYDGSWTEWGSMTGMPIARGSDRGVMPVDFTG</sequence>
<dbReference type="Gene3D" id="3.40.250.10">
    <property type="entry name" value="Rhodanese-like domain"/>
    <property type="match status" value="2"/>
</dbReference>
<dbReference type="InterPro" id="IPR036873">
    <property type="entry name" value="Rhodanese-like_dom_sf"/>
</dbReference>
<feature type="domain" description="Rhodanese" evidence="4">
    <location>
        <begin position="23"/>
        <end position="130"/>
    </location>
</feature>
<dbReference type="Proteomes" id="UP000471152">
    <property type="component" value="Unassembled WGS sequence"/>
</dbReference>
<dbReference type="CDD" id="cd01449">
    <property type="entry name" value="TST_Repeat_2"/>
    <property type="match status" value="1"/>
</dbReference>
<comment type="catalytic activity">
    <reaction evidence="2">
        <text>thiosulfate + hydrogen cyanide = thiocyanate + sulfite + 2 H(+)</text>
        <dbReference type="Rhea" id="RHEA:16881"/>
        <dbReference type="ChEBI" id="CHEBI:15378"/>
        <dbReference type="ChEBI" id="CHEBI:17359"/>
        <dbReference type="ChEBI" id="CHEBI:18022"/>
        <dbReference type="ChEBI" id="CHEBI:18407"/>
        <dbReference type="ChEBI" id="CHEBI:33542"/>
        <dbReference type="EC" id="2.8.1.1"/>
    </reaction>
</comment>
<reference evidence="5 7" key="1">
    <citation type="submission" date="2020-01" db="EMBL/GenBank/DDBJ databases">
        <title>the WGS Modestobacter muralis CPCC 204518.</title>
        <authorList>
            <person name="Jiang Z."/>
        </authorList>
    </citation>
    <scope>NUCLEOTIDE SEQUENCE [LARGE SCALE GENOMIC DNA]</scope>
    <source>
        <strain evidence="5 7">DSM 100205</strain>
    </source>
</reference>
<dbReference type="EMBL" id="JAAGWH010000036">
    <property type="protein sequence ID" value="NEK95160.1"/>
    <property type="molecule type" value="Genomic_DNA"/>
</dbReference>
<evidence type="ECO:0000313" key="5">
    <source>
        <dbReference type="EMBL" id="NEK95160.1"/>
    </source>
</evidence>
<evidence type="ECO:0000313" key="8">
    <source>
        <dbReference type="Proteomes" id="UP000471152"/>
    </source>
</evidence>
<keyword evidence="1" id="KW-0677">Repeat</keyword>
<dbReference type="AlphaFoldDB" id="A0A6P0H833"/>
<dbReference type="InterPro" id="IPR001307">
    <property type="entry name" value="Thiosulphate_STrfase_CS"/>
</dbReference>
<keyword evidence="3 6" id="KW-0808">Transferase</keyword>
<dbReference type="EMBL" id="JAAGWB010000038">
    <property type="protein sequence ID" value="NEN52048.1"/>
    <property type="molecule type" value="Genomic_DNA"/>
</dbReference>
<dbReference type="PROSITE" id="PS00683">
    <property type="entry name" value="RHODANESE_2"/>
    <property type="match status" value="1"/>
</dbReference>
<dbReference type="Pfam" id="PF00581">
    <property type="entry name" value="Rhodanese"/>
    <property type="match status" value="2"/>
</dbReference>
<organism evidence="6 8">
    <name type="scientific">Modestobacter muralis</name>
    <dbReference type="NCBI Taxonomy" id="1608614"/>
    <lineage>
        <taxon>Bacteria</taxon>
        <taxon>Bacillati</taxon>
        <taxon>Actinomycetota</taxon>
        <taxon>Actinomycetes</taxon>
        <taxon>Geodermatophilales</taxon>
        <taxon>Geodermatophilaceae</taxon>
        <taxon>Modestobacter</taxon>
    </lineage>
</organism>
<comment type="caution">
    <text evidence="6">The sequence shown here is derived from an EMBL/GenBank/DDBJ whole genome shotgun (WGS) entry which is preliminary data.</text>
</comment>
<evidence type="ECO:0000256" key="2">
    <source>
        <dbReference type="ARBA" id="ARBA00047549"/>
    </source>
</evidence>
<reference evidence="6 8" key="2">
    <citation type="submission" date="2020-02" db="EMBL/GenBank/DDBJ databases">
        <title>The WGS of Modestobacter muralis DSM 100205.</title>
        <authorList>
            <person name="Jiang Z."/>
        </authorList>
    </citation>
    <scope>NUCLEOTIDE SEQUENCE [LARGE SCALE GENOMIC DNA]</scope>
    <source>
        <strain evidence="6 8">DSM 100205</strain>
    </source>
</reference>
<keyword evidence="7" id="KW-1185">Reference proteome</keyword>
<proteinExistence type="predicted"/>
<dbReference type="Proteomes" id="UP000468828">
    <property type="component" value="Unassembled WGS sequence"/>
</dbReference>
<evidence type="ECO:0000313" key="7">
    <source>
        <dbReference type="Proteomes" id="UP000468828"/>
    </source>
</evidence>
<dbReference type="SUPFAM" id="SSF52821">
    <property type="entry name" value="Rhodanese/Cell cycle control phosphatase"/>
    <property type="match status" value="2"/>
</dbReference>
<gene>
    <name evidence="6" type="ORF">G3R41_14060</name>
    <name evidence="5" type="ORF">GCU67_13410</name>
</gene>
<evidence type="ECO:0000256" key="3">
    <source>
        <dbReference type="RuleBase" id="RU000507"/>
    </source>
</evidence>
<dbReference type="CDD" id="cd01448">
    <property type="entry name" value="TST_Repeat_1"/>
    <property type="match status" value="1"/>
</dbReference>
<dbReference type="PANTHER" id="PTHR43855">
    <property type="entry name" value="THIOSULFATE SULFURTRANSFERASE"/>
    <property type="match status" value="1"/>
</dbReference>
<name>A0A6P0H833_9ACTN</name>
<dbReference type="SMART" id="SM00450">
    <property type="entry name" value="RHOD"/>
    <property type="match status" value="2"/>
</dbReference>
<dbReference type="GO" id="GO:0004792">
    <property type="term" value="F:thiosulfate-cyanide sulfurtransferase activity"/>
    <property type="evidence" value="ECO:0007669"/>
    <property type="project" value="UniProtKB-EC"/>
</dbReference>
<dbReference type="RefSeq" id="WP_163611719.1">
    <property type="nucleotide sequence ID" value="NZ_JAAGWB010000038.1"/>
</dbReference>
<dbReference type="InterPro" id="IPR001763">
    <property type="entry name" value="Rhodanese-like_dom"/>
</dbReference>
<feature type="domain" description="Rhodanese" evidence="4">
    <location>
        <begin position="160"/>
        <end position="280"/>
    </location>
</feature>
<evidence type="ECO:0000313" key="6">
    <source>
        <dbReference type="EMBL" id="NEN52048.1"/>
    </source>
</evidence>
<evidence type="ECO:0000256" key="1">
    <source>
        <dbReference type="ARBA" id="ARBA00022737"/>
    </source>
</evidence>
<accession>A0A6P0H833</accession>
<dbReference type="PANTHER" id="PTHR43855:SF1">
    <property type="entry name" value="THIOSULFATE SULFURTRANSFERASE"/>
    <property type="match status" value="1"/>
</dbReference>
<dbReference type="InterPro" id="IPR051126">
    <property type="entry name" value="Thiosulfate_sulfurtransferase"/>
</dbReference>
<evidence type="ECO:0000259" key="4">
    <source>
        <dbReference type="PROSITE" id="PS50206"/>
    </source>
</evidence>
<protein>
    <recommendedName>
        <fullName evidence="3">Sulfurtransferase</fullName>
    </recommendedName>
</protein>